<name>A0AAD2HD73_9AGAR</name>
<accession>A0AAD2HD73</accession>
<evidence type="ECO:0008006" key="3">
    <source>
        <dbReference type="Google" id="ProtNLM"/>
    </source>
</evidence>
<reference evidence="1" key="1">
    <citation type="submission" date="2023-11" db="EMBL/GenBank/DDBJ databases">
        <authorList>
            <person name="De Vega J J."/>
            <person name="De Vega J J."/>
        </authorList>
    </citation>
    <scope>NUCLEOTIDE SEQUENCE</scope>
</reference>
<evidence type="ECO:0000313" key="1">
    <source>
        <dbReference type="EMBL" id="CAK5274544.1"/>
    </source>
</evidence>
<evidence type="ECO:0000313" key="2">
    <source>
        <dbReference type="Proteomes" id="UP001295794"/>
    </source>
</evidence>
<proteinExistence type="predicted"/>
<sequence length="439" mass="50165">MTDAEDRPARHHQTLPPEIWNSVLGFLIRQNGRKSIHLEDLFEPPYATESLEVVDPDMRQDRRTVTLVCRQWNALASQIIPEYLIIRSIPQLRAILSRLEETPSDDSPRVGIWVQRVDFEIKEPLSSPATLDLIPRLLRRTPNLMIYVNKNGSDYAPETQTPSAVLEALAKYCGSSLRRIEWSHVGEAPTWLDLANLLLRTPNLVTLRLTWIFSYDNPGHVDVALELPSLQTLYLGLIPDPSEALIALPLSWDPLLDYLAARPGMLPALQRFEIEIFPSRHGFFRVHGHKIKTFRTTNWNFPPTLPMTLPLMPNLDNLILTQSSEYVMLPKSHPSLRRICISPFEDKPSAVPPRIFQRAVLLPLDHVLLSIDTTKLPRLEQVRVRNIGMLATLVDEPAWLLKWAQRWKFRGVAFCDVNGQPYSLVRDPDNDPLLNAVRG</sequence>
<keyword evidence="2" id="KW-1185">Reference proteome</keyword>
<gene>
    <name evidence="1" type="ORF">MYCIT1_LOCUS21774</name>
</gene>
<dbReference type="AlphaFoldDB" id="A0AAD2HD73"/>
<protein>
    <recommendedName>
        <fullName evidence="3">F-box domain-containing protein</fullName>
    </recommendedName>
</protein>
<dbReference type="Proteomes" id="UP001295794">
    <property type="component" value="Unassembled WGS sequence"/>
</dbReference>
<comment type="caution">
    <text evidence="1">The sequence shown here is derived from an EMBL/GenBank/DDBJ whole genome shotgun (WGS) entry which is preliminary data.</text>
</comment>
<dbReference type="EMBL" id="CAVNYO010000403">
    <property type="protein sequence ID" value="CAK5274544.1"/>
    <property type="molecule type" value="Genomic_DNA"/>
</dbReference>
<organism evidence="1 2">
    <name type="scientific">Mycena citricolor</name>
    <dbReference type="NCBI Taxonomy" id="2018698"/>
    <lineage>
        <taxon>Eukaryota</taxon>
        <taxon>Fungi</taxon>
        <taxon>Dikarya</taxon>
        <taxon>Basidiomycota</taxon>
        <taxon>Agaricomycotina</taxon>
        <taxon>Agaricomycetes</taxon>
        <taxon>Agaricomycetidae</taxon>
        <taxon>Agaricales</taxon>
        <taxon>Marasmiineae</taxon>
        <taxon>Mycenaceae</taxon>
        <taxon>Mycena</taxon>
    </lineage>
</organism>